<dbReference type="SUPFAM" id="SSF52091">
    <property type="entry name" value="SpoIIaa-like"/>
    <property type="match status" value="1"/>
</dbReference>
<dbReference type="Proteomes" id="UP001321460">
    <property type="component" value="Chromosome"/>
</dbReference>
<dbReference type="PROSITE" id="PS50801">
    <property type="entry name" value="STAS"/>
    <property type="match status" value="1"/>
</dbReference>
<feature type="domain" description="STAS" evidence="1">
    <location>
        <begin position="1"/>
        <end position="63"/>
    </location>
</feature>
<evidence type="ECO:0000313" key="2">
    <source>
        <dbReference type="EMBL" id="WKC72108.1"/>
    </source>
</evidence>
<gene>
    <name evidence="2" type="ORF">TPLL2_0220</name>
</gene>
<keyword evidence="3" id="KW-1185">Reference proteome</keyword>
<dbReference type="InterPro" id="IPR002645">
    <property type="entry name" value="STAS_dom"/>
</dbReference>
<evidence type="ECO:0000313" key="3">
    <source>
        <dbReference type="Proteomes" id="UP001321460"/>
    </source>
</evidence>
<organism evidence="2 3">
    <name type="scientific">Treponema paraluiscuniculi</name>
    <dbReference type="NCBI Taxonomy" id="53435"/>
    <lineage>
        <taxon>Bacteria</taxon>
        <taxon>Pseudomonadati</taxon>
        <taxon>Spirochaetota</taxon>
        <taxon>Spirochaetia</taxon>
        <taxon>Spirochaetales</taxon>
        <taxon>Treponemataceae</taxon>
        <taxon>Treponema</taxon>
    </lineage>
</organism>
<dbReference type="CDD" id="cd07043">
    <property type="entry name" value="STAS_anti-anti-sigma_factors"/>
    <property type="match status" value="1"/>
</dbReference>
<sequence length="63" mass="6943">MDLSGVTAMSSSGLGVLISAYDEGLKYQRRLCILNPSESVRRAIELTGFSEMFTVIRSLDELD</sequence>
<dbReference type="RefSeq" id="WP_013944903.1">
    <property type="nucleotide sequence ID" value="NZ_CP097901.1"/>
</dbReference>
<proteinExistence type="predicted"/>
<accession>A0ABY9E3U5</accession>
<evidence type="ECO:0000259" key="1">
    <source>
        <dbReference type="PROSITE" id="PS50801"/>
    </source>
</evidence>
<name>A0ABY9E3U5_9SPIR</name>
<dbReference type="Pfam" id="PF01740">
    <property type="entry name" value="STAS"/>
    <property type="match status" value="1"/>
</dbReference>
<dbReference type="EMBL" id="CP097901">
    <property type="protein sequence ID" value="WKC72108.1"/>
    <property type="molecule type" value="Genomic_DNA"/>
</dbReference>
<dbReference type="Gene3D" id="3.30.750.24">
    <property type="entry name" value="STAS domain"/>
    <property type="match status" value="1"/>
</dbReference>
<protein>
    <submittedName>
        <fullName evidence="2">Anti sigma factor antagonist</fullName>
    </submittedName>
</protein>
<reference evidence="2 3" key="1">
    <citation type="submission" date="2022-05" db="EMBL/GenBank/DDBJ databases">
        <title>Treponema leporis L2 test.</title>
        <authorList>
            <person name="Cejkova D."/>
        </authorList>
    </citation>
    <scope>NUCLEOTIDE SEQUENCE [LARGE SCALE GENOMIC DNA]</scope>
    <source>
        <strain evidence="2 3">L2</strain>
    </source>
</reference>
<dbReference type="InterPro" id="IPR036513">
    <property type="entry name" value="STAS_dom_sf"/>
</dbReference>